<reference evidence="1" key="1">
    <citation type="submission" date="2023-06" db="EMBL/GenBank/DDBJ databases">
        <title>Draft genome sequence of Nocardioides sp. SOB77.</title>
        <authorList>
            <person name="Zhang G."/>
        </authorList>
    </citation>
    <scope>NUCLEOTIDE SEQUENCE</scope>
    <source>
        <strain evidence="1">SOB77</strain>
    </source>
</reference>
<dbReference type="EMBL" id="JAUHJQ010000008">
    <property type="protein sequence ID" value="MDN4174750.1"/>
    <property type="molecule type" value="Genomic_DNA"/>
</dbReference>
<protein>
    <recommendedName>
        <fullName evidence="3">Alpha/beta fold hydrolase</fullName>
    </recommendedName>
</protein>
<keyword evidence="2" id="KW-1185">Reference proteome</keyword>
<proteinExistence type="predicted"/>
<dbReference type="RefSeq" id="WP_300953844.1">
    <property type="nucleotide sequence ID" value="NZ_JAUHJQ010000008.1"/>
</dbReference>
<dbReference type="Gene3D" id="3.40.50.1820">
    <property type="entry name" value="alpha/beta hydrolase"/>
    <property type="match status" value="1"/>
</dbReference>
<dbReference type="InterPro" id="IPR029058">
    <property type="entry name" value="AB_hydrolase_fold"/>
</dbReference>
<organism evidence="1 2">
    <name type="scientific">Nocardioides oceani</name>
    <dbReference type="NCBI Taxonomy" id="3058369"/>
    <lineage>
        <taxon>Bacteria</taxon>
        <taxon>Bacillati</taxon>
        <taxon>Actinomycetota</taxon>
        <taxon>Actinomycetes</taxon>
        <taxon>Propionibacteriales</taxon>
        <taxon>Nocardioidaceae</taxon>
        <taxon>Nocardioides</taxon>
    </lineage>
</organism>
<gene>
    <name evidence="1" type="ORF">QWY28_17445</name>
</gene>
<name>A0ABT8FJX7_9ACTN</name>
<evidence type="ECO:0000313" key="1">
    <source>
        <dbReference type="EMBL" id="MDN4174750.1"/>
    </source>
</evidence>
<evidence type="ECO:0008006" key="3">
    <source>
        <dbReference type="Google" id="ProtNLM"/>
    </source>
</evidence>
<accession>A0ABT8FJX7</accession>
<comment type="caution">
    <text evidence="1">The sequence shown here is derived from an EMBL/GenBank/DDBJ whole genome shotgun (WGS) entry which is preliminary data.</text>
</comment>
<sequence>MTLGTQGAEVSYIDDASGVQAMRYWLPPSDRLGEPRPLVVYCHQAGGNHQINPTYWAYPLIHAAVQEGWIVAASNLHGDGWGNATQMSDIAALVAQISAINPVSKVLLAGASMGGLSCANCHGRDVLAAGLIRGVYVIDAVLDLNWAYQQTAYRASINTAYAVTASTLTGAVAVGATSLPTAGAFPVVGTQLQVGAGTANVETVITTGASNGTSVAVTATTKTHASGDAVSDFPTKSAGFDPMQRPISDLTDVRWRFLASTADTNVLKSANTDPFAARIAAAPEEGVVTHNSSTHTQVSYPADFIAFAKRCGL</sequence>
<dbReference type="SUPFAM" id="SSF53474">
    <property type="entry name" value="alpha/beta-Hydrolases"/>
    <property type="match status" value="1"/>
</dbReference>
<dbReference type="Proteomes" id="UP001168620">
    <property type="component" value="Unassembled WGS sequence"/>
</dbReference>
<evidence type="ECO:0000313" key="2">
    <source>
        <dbReference type="Proteomes" id="UP001168620"/>
    </source>
</evidence>